<dbReference type="Proteomes" id="UP000002320">
    <property type="component" value="Unassembled WGS sequence"/>
</dbReference>
<proteinExistence type="predicted"/>
<dbReference type="OMA" id="THEYAKV"/>
<dbReference type="SUPFAM" id="SSF140809">
    <property type="entry name" value="Rhabdovirus nucleoprotein-like"/>
    <property type="match status" value="1"/>
</dbReference>
<evidence type="ECO:0000256" key="1">
    <source>
        <dbReference type="ARBA" id="ARBA00004192"/>
    </source>
</evidence>
<keyword evidence="4" id="KW-1035">Host cytoplasm</keyword>
<dbReference type="Gene3D" id="1.10.3570.10">
    <property type="entry name" value="Rhabdovirus nucleocapsid protein like domain"/>
    <property type="match status" value="1"/>
</dbReference>
<dbReference type="VEuPathDB" id="VectorBase:CPIJ010057"/>
<evidence type="ECO:0000313" key="8">
    <source>
        <dbReference type="EnsemblMetazoa" id="CPIJ010057-PA"/>
    </source>
</evidence>
<evidence type="ECO:0000256" key="3">
    <source>
        <dbReference type="ARBA" id="ARBA00022884"/>
    </source>
</evidence>
<sequence length="479" mass="53656">MYVSDSFKNYRGAQLESDLYKEVSQIVRKYIEIRASMAATTPGWSNRTIIDDLERTMYLEKAQISEVAEVAVIREIWKLSMPYITANLSVTTNTPVPLDVAICYLHAVTEVTGARLEQAWSSFGINLTNETHDVTIASLYRFDPVGDPVTITGGTGQGDRLFNLFMLFAPCRLHSGLRPEYRPVLATRYANVMADILKPLAPAAWALKCPGWDQQPAYAALAAAYDMFLFKTETHEYAKVLRTAIRADDMLGASYWIWNGRLADEFEKIFKDGEELDKADSYTPYYAGFKLGTRSPYSATMSPQLHYFVHTIGCLSNSKRSINARAIAEVGIKDARDNALIVGYVIAGRRRHVAQFYRPSGVELWRVPELRPRVDCLPGAEAAGGPGDQEDDLGSVSSASSITSRVVRDFGEDPNLPEPVTKHASDWYQYMVANNSIMPRRMRISVLNILAALDKTRPDTIGDHLKTWARAELRTIQQM</sequence>
<reference evidence="8" key="2">
    <citation type="submission" date="2021-02" db="UniProtKB">
        <authorList>
            <consortium name="EnsemblMetazoa"/>
        </authorList>
    </citation>
    <scope>IDENTIFICATION</scope>
    <source>
        <strain evidence="8">JHB</strain>
    </source>
</reference>
<keyword evidence="9" id="KW-1185">Reference proteome</keyword>
<dbReference type="InterPro" id="IPR023330">
    <property type="entry name" value="Rhabdovirus_ncapsid_N"/>
</dbReference>
<name>B0WS86_CULQU</name>
<dbReference type="EMBL" id="DS232066">
    <property type="protein sequence ID" value="EDS33713.1"/>
    <property type="molecule type" value="Genomic_DNA"/>
</dbReference>
<comment type="subcellular location">
    <subcellularLocation>
        <location evidence="1">Host cytoplasm</location>
    </subcellularLocation>
    <subcellularLocation>
        <location evidence="2">Virion</location>
    </subcellularLocation>
</comment>
<feature type="domain" description="Rhabdovirus nucleocapsid" evidence="6">
    <location>
        <begin position="98"/>
        <end position="240"/>
    </location>
</feature>
<evidence type="ECO:0000256" key="5">
    <source>
        <dbReference type="ARBA" id="ARBA00023274"/>
    </source>
</evidence>
<organism>
    <name type="scientific">Culex quinquefasciatus</name>
    <name type="common">Southern house mosquito</name>
    <name type="synonym">Culex pungens</name>
    <dbReference type="NCBI Taxonomy" id="7176"/>
    <lineage>
        <taxon>Eukaryota</taxon>
        <taxon>Metazoa</taxon>
        <taxon>Ecdysozoa</taxon>
        <taxon>Arthropoda</taxon>
        <taxon>Hexapoda</taxon>
        <taxon>Insecta</taxon>
        <taxon>Pterygota</taxon>
        <taxon>Neoptera</taxon>
        <taxon>Endopterygota</taxon>
        <taxon>Diptera</taxon>
        <taxon>Nematocera</taxon>
        <taxon>Culicoidea</taxon>
        <taxon>Culicidae</taxon>
        <taxon>Culicinae</taxon>
        <taxon>Culicini</taxon>
        <taxon>Culex</taxon>
        <taxon>Culex</taxon>
    </lineage>
</organism>
<feature type="domain" description="Rhabdovirus nucleocapsid" evidence="6">
    <location>
        <begin position="255"/>
        <end position="358"/>
    </location>
</feature>
<dbReference type="eggNOG" id="ENOG502SSPV">
    <property type="taxonomic scope" value="Eukaryota"/>
</dbReference>
<dbReference type="Pfam" id="PF00945">
    <property type="entry name" value="Rhabdo_ncap"/>
    <property type="match status" value="2"/>
</dbReference>
<evidence type="ECO:0000313" key="7">
    <source>
        <dbReference type="EMBL" id="EDS33713.1"/>
    </source>
</evidence>
<gene>
    <name evidence="8" type="primary">6042456</name>
    <name evidence="7" type="ORF">CpipJ_CPIJ010057</name>
</gene>
<dbReference type="Gene3D" id="1.10.3610.10">
    <property type="entry name" value="Nucleoprotein"/>
    <property type="match status" value="1"/>
</dbReference>
<dbReference type="InterPro" id="IPR035961">
    <property type="entry name" value="Rhabdovirus_nucleoprotein-like"/>
</dbReference>
<dbReference type="GO" id="GO:0030430">
    <property type="term" value="C:host cell cytoplasm"/>
    <property type="evidence" value="ECO:0007669"/>
    <property type="project" value="UniProtKB-SubCell"/>
</dbReference>
<evidence type="ECO:0000256" key="2">
    <source>
        <dbReference type="ARBA" id="ARBA00004328"/>
    </source>
</evidence>
<dbReference type="GO" id="GO:1990904">
    <property type="term" value="C:ribonucleoprotein complex"/>
    <property type="evidence" value="ECO:0007669"/>
    <property type="project" value="UniProtKB-KW"/>
</dbReference>
<evidence type="ECO:0000259" key="6">
    <source>
        <dbReference type="Pfam" id="PF00945"/>
    </source>
</evidence>
<dbReference type="InterPro" id="IPR000448">
    <property type="entry name" value="Rhabdo_ncapsid"/>
</dbReference>
<accession>B0WS86</accession>
<dbReference type="AlphaFoldDB" id="B0WS86"/>
<dbReference type="GO" id="GO:0003723">
    <property type="term" value="F:RNA binding"/>
    <property type="evidence" value="ECO:0007669"/>
    <property type="project" value="UniProtKB-KW"/>
</dbReference>
<evidence type="ECO:0000256" key="4">
    <source>
        <dbReference type="ARBA" id="ARBA00023200"/>
    </source>
</evidence>
<dbReference type="KEGG" id="cqu:CpipJ_CPIJ010057"/>
<dbReference type="STRING" id="7176.B0WS86"/>
<dbReference type="HOGENOM" id="CLU_570189_0_0_1"/>
<dbReference type="EnsemblMetazoa" id="CPIJ010057-RA">
    <property type="protein sequence ID" value="CPIJ010057-PA"/>
    <property type="gene ID" value="CPIJ010057"/>
</dbReference>
<keyword evidence="3" id="KW-0694">RNA-binding</keyword>
<protein>
    <submittedName>
        <fullName evidence="7">Nucleoprotein</fullName>
    </submittedName>
</protein>
<reference evidence="7" key="1">
    <citation type="submission" date="2007-03" db="EMBL/GenBank/DDBJ databases">
        <title>Annotation of Culex pipiens quinquefasciatus.</title>
        <authorList>
            <consortium name="The Broad Institute Genome Sequencing Platform"/>
            <person name="Atkinson P.W."/>
            <person name="Hemingway J."/>
            <person name="Christensen B.M."/>
            <person name="Higgs S."/>
            <person name="Kodira C."/>
            <person name="Hannick L."/>
            <person name="Megy K."/>
            <person name="O'Leary S."/>
            <person name="Pearson M."/>
            <person name="Haas B.J."/>
            <person name="Mauceli E."/>
            <person name="Wortman J.R."/>
            <person name="Lee N.H."/>
            <person name="Guigo R."/>
            <person name="Stanke M."/>
            <person name="Alvarado L."/>
            <person name="Amedeo P."/>
            <person name="Antoine C.H."/>
            <person name="Arensburger P."/>
            <person name="Bidwell S.L."/>
            <person name="Crawford M."/>
            <person name="Camaro F."/>
            <person name="Devon K."/>
            <person name="Engels R."/>
            <person name="Hammond M."/>
            <person name="Howarth C."/>
            <person name="Koehrsen M."/>
            <person name="Lawson D."/>
            <person name="Montgomery P."/>
            <person name="Nene V."/>
            <person name="Nusbaum C."/>
            <person name="Puiu D."/>
            <person name="Romero-Severson J."/>
            <person name="Severson D.W."/>
            <person name="Shumway M."/>
            <person name="Sisk P."/>
            <person name="Stolte C."/>
            <person name="Zeng Q."/>
            <person name="Eisenstadt E."/>
            <person name="Fraser-Liggett C."/>
            <person name="Strausberg R."/>
            <person name="Galagan J."/>
            <person name="Birren B."/>
            <person name="Collins F.H."/>
        </authorList>
    </citation>
    <scope>NUCLEOTIDE SEQUENCE [LARGE SCALE GENOMIC DNA]</scope>
    <source>
        <strain evidence="7">JHB</strain>
    </source>
</reference>
<dbReference type="InterPro" id="IPR023331">
    <property type="entry name" value="Rhabdovirus_ncapsid_C"/>
</dbReference>
<evidence type="ECO:0000313" key="9">
    <source>
        <dbReference type="Proteomes" id="UP000002320"/>
    </source>
</evidence>
<keyword evidence="5" id="KW-0687">Ribonucleoprotein</keyword>